<reference evidence="4 5" key="1">
    <citation type="journal article" date="2018" name="G3 (Bethesda)">
        <title>A High-Quality Reference Genome for the Invasive Mosquitofish Gambusia affinis Using a Chicago Library.</title>
        <authorList>
            <person name="Hoffberg S.L."/>
            <person name="Troendle N.J."/>
            <person name="Glenn T.C."/>
            <person name="Mahmud O."/>
            <person name="Louha S."/>
            <person name="Chalopin D."/>
            <person name="Bennetzen J.L."/>
            <person name="Mauricio R."/>
        </authorList>
    </citation>
    <scope>NUCLEOTIDE SEQUENCE [LARGE SCALE GENOMIC DNA]</scope>
    <source>
        <strain evidence="4">NE01/NJP1002.9</strain>
        <tissue evidence="4">Muscle</tissue>
    </source>
</reference>
<dbReference type="InterPro" id="IPR014756">
    <property type="entry name" value="Ig_E-set"/>
</dbReference>
<name>A0A315V8P8_GAMAF</name>
<feature type="domain" description="Arrestin C-terminal-like" evidence="3">
    <location>
        <begin position="644"/>
        <end position="772"/>
    </location>
</feature>
<dbReference type="InterPro" id="IPR011022">
    <property type="entry name" value="Arrestin_C-like"/>
</dbReference>
<evidence type="ECO:0000313" key="5">
    <source>
        <dbReference type="Proteomes" id="UP000250572"/>
    </source>
</evidence>
<feature type="compositionally biased region" description="Basic residues" evidence="2">
    <location>
        <begin position="1"/>
        <end position="13"/>
    </location>
</feature>
<protein>
    <recommendedName>
        <fullName evidence="3">Arrestin C-terminal-like domain-containing protein</fullName>
    </recommendedName>
</protein>
<evidence type="ECO:0000256" key="2">
    <source>
        <dbReference type="SAM" id="MobiDB-lite"/>
    </source>
</evidence>
<dbReference type="SUPFAM" id="SSF81296">
    <property type="entry name" value="E set domains"/>
    <property type="match status" value="5"/>
</dbReference>
<comment type="similarity">
    <text evidence="1">Belongs to the arrestin family.</text>
</comment>
<evidence type="ECO:0000313" key="4">
    <source>
        <dbReference type="EMBL" id="PWA19710.1"/>
    </source>
</evidence>
<dbReference type="EMBL" id="NHOQ01002094">
    <property type="protein sequence ID" value="PWA19710.1"/>
    <property type="molecule type" value="Genomic_DNA"/>
</dbReference>
<dbReference type="SMART" id="SM01017">
    <property type="entry name" value="Arrestin_C"/>
    <property type="match status" value="2"/>
</dbReference>
<dbReference type="GO" id="GO:0005737">
    <property type="term" value="C:cytoplasm"/>
    <property type="evidence" value="ECO:0007669"/>
    <property type="project" value="TreeGrafter"/>
</dbReference>
<evidence type="ECO:0000256" key="1">
    <source>
        <dbReference type="ARBA" id="ARBA00005298"/>
    </source>
</evidence>
<dbReference type="Proteomes" id="UP000250572">
    <property type="component" value="Unassembled WGS sequence"/>
</dbReference>
<feature type="domain" description="Arrestin C-terminal-like" evidence="3">
    <location>
        <begin position="308"/>
        <end position="433"/>
    </location>
</feature>
<dbReference type="PANTHER" id="PTHR11188">
    <property type="entry name" value="ARRESTIN DOMAIN CONTAINING PROTEIN"/>
    <property type="match status" value="1"/>
</dbReference>
<evidence type="ECO:0000259" key="3">
    <source>
        <dbReference type="SMART" id="SM01017"/>
    </source>
</evidence>
<dbReference type="Pfam" id="PF02752">
    <property type="entry name" value="Arrestin_C"/>
    <property type="match status" value="2"/>
</dbReference>
<keyword evidence="5" id="KW-1185">Reference proteome</keyword>
<proteinExistence type="inferred from homology"/>
<dbReference type="PANTHER" id="PTHR11188:SF135">
    <property type="entry name" value="ARRESTIN DOMAIN CONTAINING 3-LIKE-RELATED"/>
    <property type="match status" value="1"/>
</dbReference>
<sequence length="982" mass="110142">MHNITRHKKHSRVHSGAVIRTRTSRLSIRETPDDLSRGERVLGADVTDRTAVERWSGCRRGLWEAPPNPTQQQNKLFGTDKADLGGMRLFQPAVTSDNVSSFVLSFTSATWRETPAFSVRFPDLPSTLVRKSSVTMSSTIKKIEITYNSINASNTFTNGDIVSGHVSVEVAKDCQISSFYLKFKGKADVLWSERHGQTTHVYSSKEKYFSVRQYFIRDPNSKDSNVLPPGIHVYPFSFQFPLQNIPSSFKGAHGKIVYMLEAVLSRSMRMNSKESTMINFVAKGDLNLVPGLMEPQHESKDKKMKLFTSGTVAMDVNLEKSGFFQGEGLKIKAFIKNDSSREIKPKYCIYRKHSFFARGKRKVHTKDLIKEVGTPIPPSASENVTQVIAIPQDLEPSILNCSIIKAEHRLRIYLDVKYASDPEIKFNIVILPAHQVPAVATAPAAASDFGSGPFGSFGNPNPPVWGFGPQQPPPGYQPAGPPPPYGAHGMNTFTNGDTINGRIILEVSKETKVQWLLFIAKGKASVRWSEHYGQNQTHVYWSDEKYYSVKHYMIRKSRQDGTEVISGGRHVFPFTFKIPDRKMPSSFHSSVGRIVHKLKAELKQSMKPKKKAKIHFMFVSKADMDTPGLLVPQQESKDKSLAFGSGNVSMDVHTKKMGYTLGEGMSVLIQINNASSRSVKPKLELYEKRSFFAQGHRKVETRTILKEKSDVVEGRSGQKMVTKIITIPRELTPSILNCSILKLEYRLKVYLDIKCAADPKVKLPIVILPEDHSRQSSEVQPLPPAGFGPEAFGNPNPQTWGTTSGAMSPPPPYEASAMYPSVPSDYKTTLRNIFTNGDTINGRIILEAVKKTRIQSLVFKATGKASLRLVNYYGNIIDREDERDDHTHLEKIKYYRIKQDILKEGEQDDWNVIEIGKHVFPFSFKVPNSRKIPSSFCSVFGQIVHTLKAELKQPMKLTKKAETHFTFVCKASGSGLMVRKNC</sequence>
<dbReference type="GO" id="GO:0015031">
    <property type="term" value="P:protein transport"/>
    <property type="evidence" value="ECO:0007669"/>
    <property type="project" value="TreeGrafter"/>
</dbReference>
<dbReference type="InterPro" id="IPR050357">
    <property type="entry name" value="Arrestin_domain-protein"/>
</dbReference>
<comment type="caution">
    <text evidence="4">The sequence shown here is derived from an EMBL/GenBank/DDBJ whole genome shotgun (WGS) entry which is preliminary data.</text>
</comment>
<accession>A0A315V8P8</accession>
<dbReference type="GO" id="GO:0005886">
    <property type="term" value="C:plasma membrane"/>
    <property type="evidence" value="ECO:0007669"/>
    <property type="project" value="TreeGrafter"/>
</dbReference>
<dbReference type="STRING" id="33528.ENSGAFP00000013762"/>
<dbReference type="AlphaFoldDB" id="A0A315V8P8"/>
<feature type="non-terminal residue" evidence="4">
    <location>
        <position position="982"/>
    </location>
</feature>
<gene>
    <name evidence="4" type="ORF">CCH79_00006788</name>
</gene>
<feature type="region of interest" description="Disordered" evidence="2">
    <location>
        <begin position="1"/>
        <end position="20"/>
    </location>
</feature>
<organism evidence="4 5">
    <name type="scientific">Gambusia affinis</name>
    <name type="common">Western mosquitofish</name>
    <name type="synonym">Heterandria affinis</name>
    <dbReference type="NCBI Taxonomy" id="33528"/>
    <lineage>
        <taxon>Eukaryota</taxon>
        <taxon>Metazoa</taxon>
        <taxon>Chordata</taxon>
        <taxon>Craniata</taxon>
        <taxon>Vertebrata</taxon>
        <taxon>Euteleostomi</taxon>
        <taxon>Actinopterygii</taxon>
        <taxon>Neopterygii</taxon>
        <taxon>Teleostei</taxon>
        <taxon>Neoteleostei</taxon>
        <taxon>Acanthomorphata</taxon>
        <taxon>Ovalentaria</taxon>
        <taxon>Atherinomorphae</taxon>
        <taxon>Cyprinodontiformes</taxon>
        <taxon>Poeciliidae</taxon>
        <taxon>Poeciliinae</taxon>
        <taxon>Gambusia</taxon>
    </lineage>
</organism>
<dbReference type="InterPro" id="IPR011021">
    <property type="entry name" value="Arrestin-like_N"/>
</dbReference>
<dbReference type="GO" id="GO:0007399">
    <property type="term" value="P:nervous system development"/>
    <property type="evidence" value="ECO:0007669"/>
    <property type="project" value="UniProtKB-ARBA"/>
</dbReference>
<dbReference type="InterPro" id="IPR014752">
    <property type="entry name" value="Arrestin-like_C"/>
</dbReference>
<dbReference type="Pfam" id="PF00339">
    <property type="entry name" value="Arrestin_N"/>
    <property type="match status" value="3"/>
</dbReference>
<dbReference type="Gene3D" id="2.60.40.640">
    <property type="match status" value="5"/>
</dbReference>